<dbReference type="PROSITE" id="PS51032">
    <property type="entry name" value="AP2_ERF"/>
    <property type="match status" value="1"/>
</dbReference>
<dbReference type="GO" id="GO:0009873">
    <property type="term" value="P:ethylene-activated signaling pathway"/>
    <property type="evidence" value="ECO:0007669"/>
    <property type="project" value="UniProtKB-KW"/>
</dbReference>
<evidence type="ECO:0000256" key="7">
    <source>
        <dbReference type="ARBA" id="ARBA00023242"/>
    </source>
</evidence>
<proteinExistence type="predicted"/>
<evidence type="ECO:0000313" key="9">
    <source>
        <dbReference type="Proteomes" id="UP000504604"/>
    </source>
</evidence>
<dbReference type="Pfam" id="PF00847">
    <property type="entry name" value="AP2"/>
    <property type="match status" value="1"/>
</dbReference>
<evidence type="ECO:0000256" key="6">
    <source>
        <dbReference type="ARBA" id="ARBA00023163"/>
    </source>
</evidence>
<dbReference type="FunFam" id="3.30.730.10:FF:000001">
    <property type="entry name" value="Ethylene-responsive transcription factor 2"/>
    <property type="match status" value="1"/>
</dbReference>
<dbReference type="SMART" id="SM00380">
    <property type="entry name" value="AP2"/>
    <property type="match status" value="1"/>
</dbReference>
<evidence type="ECO:0000256" key="1">
    <source>
        <dbReference type="ARBA" id="ARBA00004123"/>
    </source>
</evidence>
<gene>
    <name evidence="10" type="primary">LOC105168313</name>
</gene>
<dbReference type="Proteomes" id="UP000504604">
    <property type="component" value="Linkage group LG8"/>
</dbReference>
<dbReference type="GO" id="GO:0006952">
    <property type="term" value="P:defense response"/>
    <property type="evidence" value="ECO:0007669"/>
    <property type="project" value="UniProtKB-KW"/>
</dbReference>
<evidence type="ECO:0000256" key="3">
    <source>
        <dbReference type="ARBA" id="ARBA00022821"/>
    </source>
</evidence>
<dbReference type="InterPro" id="IPR036955">
    <property type="entry name" value="AP2/ERF_dom_sf"/>
</dbReference>
<comment type="subcellular location">
    <subcellularLocation>
        <location evidence="1">Nucleus</location>
    </subcellularLocation>
</comment>
<evidence type="ECO:0000313" key="10">
    <source>
        <dbReference type="RefSeq" id="XP_011086646.1"/>
    </source>
</evidence>
<dbReference type="GO" id="GO:0005634">
    <property type="term" value="C:nucleus"/>
    <property type="evidence" value="ECO:0007669"/>
    <property type="project" value="UniProtKB-SubCell"/>
</dbReference>
<keyword evidence="9" id="KW-1185">Reference proteome</keyword>
<protein>
    <submittedName>
        <fullName evidence="10">Ethylene-responsive transcription factor ESR2-like</fullName>
    </submittedName>
</protein>
<dbReference type="Gramene" id="SIN_1026594.t">
    <property type="protein sequence ID" value="SIN_1026594.t.cds1"/>
    <property type="gene ID" value="SIN_1026594"/>
</dbReference>
<dbReference type="CDD" id="cd00018">
    <property type="entry name" value="AP2"/>
    <property type="match status" value="1"/>
</dbReference>
<keyword evidence="4" id="KW-0805">Transcription regulation</keyword>
<feature type="domain" description="AP2/ERF" evidence="8">
    <location>
        <begin position="49"/>
        <end position="106"/>
    </location>
</feature>
<evidence type="ECO:0000256" key="5">
    <source>
        <dbReference type="ARBA" id="ARBA00023125"/>
    </source>
</evidence>
<dbReference type="PANTHER" id="PTHR31677">
    <property type="entry name" value="AP2 DOMAIN CLASS TRANSCRIPTION FACTOR"/>
    <property type="match status" value="1"/>
</dbReference>
<dbReference type="InterPro" id="IPR001471">
    <property type="entry name" value="AP2/ERF_dom"/>
</dbReference>
<keyword evidence="5" id="KW-0238">DNA-binding</keyword>
<keyword evidence="7" id="KW-0539">Nucleus</keyword>
<dbReference type="FunCoup" id="A0A6I9TPT8">
    <property type="interactions" value="9"/>
</dbReference>
<dbReference type="KEGG" id="sind:105168313"/>
<keyword evidence="2" id="KW-0936">Ethylene signaling pathway</keyword>
<dbReference type="PRINTS" id="PR00367">
    <property type="entry name" value="ETHRSPELEMNT"/>
</dbReference>
<accession>A0A6I9TPT8</accession>
<dbReference type="OrthoDB" id="1902708at2759"/>
<dbReference type="InParanoid" id="A0A6I9TPT8"/>
<evidence type="ECO:0000256" key="4">
    <source>
        <dbReference type="ARBA" id="ARBA00023015"/>
    </source>
</evidence>
<dbReference type="RefSeq" id="XP_011086646.1">
    <property type="nucleotide sequence ID" value="XM_011088344.2"/>
</dbReference>
<dbReference type="GeneID" id="105168313"/>
<dbReference type="GO" id="GO:0003677">
    <property type="term" value="F:DNA binding"/>
    <property type="evidence" value="ECO:0007669"/>
    <property type="project" value="UniProtKB-KW"/>
</dbReference>
<dbReference type="SUPFAM" id="SSF54171">
    <property type="entry name" value="DNA-binding domain"/>
    <property type="match status" value="1"/>
</dbReference>
<evidence type="ECO:0000256" key="2">
    <source>
        <dbReference type="ARBA" id="ARBA00022745"/>
    </source>
</evidence>
<evidence type="ECO:0000259" key="8">
    <source>
        <dbReference type="PROSITE" id="PS51032"/>
    </source>
</evidence>
<sequence length="418" mass="45545">MEEALRRLNGALTTDSDTLLQPVAVPKRCTTNKRSLKDAAASSGGGTMRYRGVRRRPWGRYAAEIRDPQSKERRWLGTFDTAEEAACAYDCAARAMRGVKARTNFVYPTSPTHPAVENLIPSFNYAKSSQPSILGSRQFVSSSSFGNPNLDFNGSSFRGSNSLNMLRLRDYFNPPNSKYSETSSFNLPLHEQNPLNFLNSSSSPPPPNEFMASSSLLNLSCNTTSQATSVNATVVSDTSFKGSCLSTDKFDGFENTTNSGVLTNHVVSTDQADSMDFFPTERSGSGLLQEVLHGFFPKPKAAEAEAEKSPQGTVESFSPLSAAEVSARQENHEAKNHKAFENELLGFSLDYQRVSPLYESVNSTVNFSGMETISTTPYCSDFPAMAVNIPANASNGILGDIFHYQEALTLFAAKVQNA</sequence>
<keyword evidence="6" id="KW-0804">Transcription</keyword>
<organism evidence="9 10">
    <name type="scientific">Sesamum indicum</name>
    <name type="common">Oriental sesame</name>
    <name type="synonym">Sesamum orientale</name>
    <dbReference type="NCBI Taxonomy" id="4182"/>
    <lineage>
        <taxon>Eukaryota</taxon>
        <taxon>Viridiplantae</taxon>
        <taxon>Streptophyta</taxon>
        <taxon>Embryophyta</taxon>
        <taxon>Tracheophyta</taxon>
        <taxon>Spermatophyta</taxon>
        <taxon>Magnoliopsida</taxon>
        <taxon>eudicotyledons</taxon>
        <taxon>Gunneridae</taxon>
        <taxon>Pentapetalae</taxon>
        <taxon>asterids</taxon>
        <taxon>lamiids</taxon>
        <taxon>Lamiales</taxon>
        <taxon>Pedaliaceae</taxon>
        <taxon>Sesamum</taxon>
    </lineage>
</organism>
<dbReference type="GO" id="GO:0003700">
    <property type="term" value="F:DNA-binding transcription factor activity"/>
    <property type="evidence" value="ECO:0007669"/>
    <property type="project" value="InterPro"/>
</dbReference>
<dbReference type="PANTHER" id="PTHR31677:SF146">
    <property type="entry name" value="ETHYLENE-RESPONSIVE TRANSCRIPTION FACTOR ESR2"/>
    <property type="match status" value="1"/>
</dbReference>
<dbReference type="AlphaFoldDB" id="A0A6I9TPT8"/>
<dbReference type="InterPro" id="IPR016177">
    <property type="entry name" value="DNA-bd_dom_sf"/>
</dbReference>
<name>A0A6I9TPT8_SESIN</name>
<keyword evidence="3" id="KW-0611">Plant defense</keyword>
<dbReference type="Gene3D" id="3.30.730.10">
    <property type="entry name" value="AP2/ERF domain"/>
    <property type="match status" value="1"/>
</dbReference>
<reference evidence="10" key="1">
    <citation type="submission" date="2025-08" db="UniProtKB">
        <authorList>
            <consortium name="RefSeq"/>
        </authorList>
    </citation>
    <scope>IDENTIFICATION</scope>
</reference>